<evidence type="ECO:0008006" key="5">
    <source>
        <dbReference type="Google" id="ProtNLM"/>
    </source>
</evidence>
<keyword evidence="4" id="KW-1185">Reference proteome</keyword>
<evidence type="ECO:0000256" key="1">
    <source>
        <dbReference type="SAM" id="MobiDB-lite"/>
    </source>
</evidence>
<feature type="chain" id="PRO_5018652444" description="DUF4252 domain-containing protein" evidence="2">
    <location>
        <begin position="21"/>
        <end position="187"/>
    </location>
</feature>
<feature type="region of interest" description="Disordered" evidence="1">
    <location>
        <begin position="34"/>
        <end position="56"/>
    </location>
</feature>
<proteinExistence type="predicted"/>
<dbReference type="AlphaFoldDB" id="A0A3Q9FLV5"/>
<evidence type="ECO:0000313" key="4">
    <source>
        <dbReference type="Proteomes" id="UP000267268"/>
    </source>
</evidence>
<organism evidence="3 4">
    <name type="scientific">Flammeovirga pectinis</name>
    <dbReference type="NCBI Taxonomy" id="2494373"/>
    <lineage>
        <taxon>Bacteria</taxon>
        <taxon>Pseudomonadati</taxon>
        <taxon>Bacteroidota</taxon>
        <taxon>Cytophagia</taxon>
        <taxon>Cytophagales</taxon>
        <taxon>Flammeovirgaceae</taxon>
        <taxon>Flammeovirga</taxon>
    </lineage>
</organism>
<gene>
    <name evidence="3" type="ORF">EI427_02630</name>
</gene>
<protein>
    <recommendedName>
        <fullName evidence="5">DUF4252 domain-containing protein</fullName>
    </recommendedName>
</protein>
<name>A0A3Q9FLV5_9BACT</name>
<reference evidence="3 4" key="1">
    <citation type="submission" date="2018-12" db="EMBL/GenBank/DDBJ databases">
        <title>Flammeovirga pectinis sp. nov., isolated from the gut of the Korean scallop, Patinopecten yessoensis.</title>
        <authorList>
            <person name="Bae J.-W."/>
            <person name="Jeong Y.-S."/>
            <person name="Kang W."/>
        </authorList>
    </citation>
    <scope>NUCLEOTIDE SEQUENCE [LARGE SCALE GENOMIC DNA]</scope>
    <source>
        <strain evidence="3 4">L12M1</strain>
    </source>
</reference>
<dbReference type="KEGG" id="fll:EI427_02630"/>
<evidence type="ECO:0000256" key="2">
    <source>
        <dbReference type="SAM" id="SignalP"/>
    </source>
</evidence>
<dbReference type="RefSeq" id="WP_126611312.1">
    <property type="nucleotide sequence ID" value="NZ_CP034562.1"/>
</dbReference>
<feature type="compositionally biased region" description="Polar residues" evidence="1">
    <location>
        <begin position="34"/>
        <end position="43"/>
    </location>
</feature>
<feature type="signal peptide" evidence="2">
    <location>
        <begin position="1"/>
        <end position="20"/>
    </location>
</feature>
<keyword evidence="2" id="KW-0732">Signal</keyword>
<dbReference type="EMBL" id="CP034562">
    <property type="protein sequence ID" value="AZQ61152.1"/>
    <property type="molecule type" value="Genomic_DNA"/>
</dbReference>
<accession>A0A3Q9FLV5</accession>
<dbReference type="OrthoDB" id="9823351at2"/>
<dbReference type="Proteomes" id="UP000267268">
    <property type="component" value="Chromosome 1"/>
</dbReference>
<sequence length="187" mass="21213">MKKYFYITFLLMFTLSIVNAQAYLMSPTSSLQSLENTTQTTPKPQEPHSSETSNSPAFLKMPSTVEVDGAPIQLVDYINDFTTALNKKNYTKVSYYFIGAEKFSDDTKALKSFIDKYWCGKEEGKEYNGIICLETDDIKKIEVVSSKQLGGATYVLKHRLTTKKEKKVMVELVMQLSEQRPQFVGAL</sequence>
<evidence type="ECO:0000313" key="3">
    <source>
        <dbReference type="EMBL" id="AZQ61152.1"/>
    </source>
</evidence>